<dbReference type="AlphaFoldDB" id="A0A5B1CG25"/>
<dbReference type="Proteomes" id="UP000322699">
    <property type="component" value="Unassembled WGS sequence"/>
</dbReference>
<evidence type="ECO:0000313" key="3">
    <source>
        <dbReference type="Proteomes" id="UP000322699"/>
    </source>
</evidence>
<dbReference type="RefSeq" id="WP_068265314.1">
    <property type="nucleotide sequence ID" value="NZ_LWSK01000083.1"/>
</dbReference>
<gene>
    <name evidence="2" type="ORF">LF1_12110</name>
</gene>
<accession>A0A5B1CG25</accession>
<dbReference type="Pfam" id="PF02607">
    <property type="entry name" value="B12-binding_2"/>
    <property type="match status" value="1"/>
</dbReference>
<dbReference type="InterPro" id="IPR006158">
    <property type="entry name" value="Cobalamin-bd"/>
</dbReference>
<dbReference type="GO" id="GO:0046872">
    <property type="term" value="F:metal ion binding"/>
    <property type="evidence" value="ECO:0007669"/>
    <property type="project" value="InterPro"/>
</dbReference>
<dbReference type="NCBIfam" id="TIGR01764">
    <property type="entry name" value="excise"/>
    <property type="match status" value="1"/>
</dbReference>
<organism evidence="2 3">
    <name type="scientific">Rubripirellula obstinata</name>
    <dbReference type="NCBI Taxonomy" id="406547"/>
    <lineage>
        <taxon>Bacteria</taxon>
        <taxon>Pseudomonadati</taxon>
        <taxon>Planctomycetota</taxon>
        <taxon>Planctomycetia</taxon>
        <taxon>Pirellulales</taxon>
        <taxon>Pirellulaceae</taxon>
        <taxon>Rubripirellula</taxon>
    </lineage>
</organism>
<dbReference type="OrthoDB" id="264258at2"/>
<evidence type="ECO:0000313" key="2">
    <source>
        <dbReference type="EMBL" id="KAA1258689.1"/>
    </source>
</evidence>
<dbReference type="InterPro" id="IPR010093">
    <property type="entry name" value="SinI_DNA-bd"/>
</dbReference>
<dbReference type="Gene3D" id="1.10.1660.10">
    <property type="match status" value="1"/>
</dbReference>
<dbReference type="Gene3D" id="1.10.1240.10">
    <property type="entry name" value="Methionine synthase domain"/>
    <property type="match status" value="1"/>
</dbReference>
<dbReference type="GO" id="GO:0031419">
    <property type="term" value="F:cobalamin binding"/>
    <property type="evidence" value="ECO:0007669"/>
    <property type="project" value="InterPro"/>
</dbReference>
<reference evidence="2 3" key="1">
    <citation type="submission" date="2019-08" db="EMBL/GenBank/DDBJ databases">
        <title>Deep-cultivation of Planctomycetes and their phenomic and genomic characterization uncovers novel biology.</title>
        <authorList>
            <person name="Wiegand S."/>
            <person name="Jogler M."/>
            <person name="Boedeker C."/>
            <person name="Pinto D."/>
            <person name="Vollmers J."/>
            <person name="Rivas-Marin E."/>
            <person name="Kohn T."/>
            <person name="Peeters S.H."/>
            <person name="Heuer A."/>
            <person name="Rast P."/>
            <person name="Oberbeckmann S."/>
            <person name="Bunk B."/>
            <person name="Jeske O."/>
            <person name="Meyerdierks A."/>
            <person name="Storesund J.E."/>
            <person name="Kallscheuer N."/>
            <person name="Luecker S."/>
            <person name="Lage O.M."/>
            <person name="Pohl T."/>
            <person name="Merkel B.J."/>
            <person name="Hornburger P."/>
            <person name="Mueller R.-W."/>
            <person name="Bruemmer F."/>
            <person name="Labrenz M."/>
            <person name="Spormann A.M."/>
            <person name="Op Den Camp H."/>
            <person name="Overmann J."/>
            <person name="Amann R."/>
            <person name="Jetten M.S.M."/>
            <person name="Mascher T."/>
            <person name="Medema M.H."/>
            <person name="Devos D.P."/>
            <person name="Kaster A.-K."/>
            <person name="Ovreas L."/>
            <person name="Rohde M."/>
            <person name="Galperin M.Y."/>
            <person name="Jogler C."/>
        </authorList>
    </citation>
    <scope>NUCLEOTIDE SEQUENCE [LARGE SCALE GENOMIC DNA]</scope>
    <source>
        <strain evidence="2 3">LF1</strain>
    </source>
</reference>
<dbReference type="InterPro" id="IPR041657">
    <property type="entry name" value="HTH_17"/>
</dbReference>
<proteinExistence type="predicted"/>
<dbReference type="Gene3D" id="3.40.50.280">
    <property type="entry name" value="Cobalamin-binding domain"/>
    <property type="match status" value="1"/>
</dbReference>
<comment type="caution">
    <text evidence="2">The sequence shown here is derived from an EMBL/GenBank/DDBJ whole genome shotgun (WGS) entry which is preliminary data.</text>
</comment>
<dbReference type="Pfam" id="PF12728">
    <property type="entry name" value="HTH_17"/>
    <property type="match status" value="1"/>
</dbReference>
<dbReference type="InterPro" id="IPR036724">
    <property type="entry name" value="Cobalamin-bd_sf"/>
</dbReference>
<dbReference type="InterPro" id="IPR036594">
    <property type="entry name" value="Meth_synthase_dom"/>
</dbReference>
<name>A0A5B1CG25_9BACT</name>
<dbReference type="SUPFAM" id="SSF52242">
    <property type="entry name" value="Cobalamin (vitamin B12)-binding domain"/>
    <property type="match status" value="1"/>
</dbReference>
<dbReference type="GO" id="GO:0003677">
    <property type="term" value="F:DNA binding"/>
    <property type="evidence" value="ECO:0007669"/>
    <property type="project" value="InterPro"/>
</dbReference>
<dbReference type="InterPro" id="IPR003759">
    <property type="entry name" value="Cbl-bd_cap"/>
</dbReference>
<dbReference type="PROSITE" id="PS51332">
    <property type="entry name" value="B12_BINDING"/>
    <property type="match status" value="1"/>
</dbReference>
<feature type="domain" description="B12-binding" evidence="1">
    <location>
        <begin position="162"/>
        <end position="283"/>
    </location>
</feature>
<evidence type="ECO:0000259" key="1">
    <source>
        <dbReference type="PROSITE" id="PS51332"/>
    </source>
</evidence>
<dbReference type="EMBL" id="VRLW01000001">
    <property type="protein sequence ID" value="KAA1258689.1"/>
    <property type="molecule type" value="Genomic_DNA"/>
</dbReference>
<sequence length="283" mass="31111">MIRSLSTSEFARAIGVSDSSVRRLADAGEIEIHRTRGGHRRIPVSEAIRYVRATQTEVTHPDLLGLEVAPKDVVPESAETEILRALEAGKAATTISLMQSLYASGMSIADLCDGPIRHAMDQIGQRWPHDRRAIFVEHRATLLCARALHQLRMSMPEPDEDAPEAIGAAILGDLYLLPTLITSLVLHELGFEEINLGPNTPIDVLTDAVIEEKPDLAWLCIGEPLRSRSQALEFEKLVEATADTGTRLVIGGRHSNDADVLRHDSVIHCQTMRQLRTACLDLV</sequence>
<protein>
    <submittedName>
        <fullName evidence="2">Helix-turn-helix domain protein</fullName>
    </submittedName>
</protein>
<keyword evidence="3" id="KW-1185">Reference proteome</keyword>